<dbReference type="Pfam" id="PF00176">
    <property type="entry name" value="SNF2-rel_dom"/>
    <property type="match status" value="1"/>
</dbReference>
<protein>
    <recommendedName>
        <fullName evidence="2">Helicase ATP-binding domain-containing protein</fullName>
    </recommendedName>
</protein>
<dbReference type="PROSITE" id="PS51192">
    <property type="entry name" value="HELICASE_ATP_BIND_1"/>
    <property type="match status" value="1"/>
</dbReference>
<proteinExistence type="predicted"/>
<reference evidence="3" key="1">
    <citation type="journal article" date="2020" name="Nature">
        <title>Giant virus diversity and host interactions through global metagenomics.</title>
        <authorList>
            <person name="Schulz F."/>
            <person name="Roux S."/>
            <person name="Paez-Espino D."/>
            <person name="Jungbluth S."/>
            <person name="Walsh D.A."/>
            <person name="Denef V.J."/>
            <person name="McMahon K.D."/>
            <person name="Konstantinidis K.T."/>
            <person name="Eloe-Fadrosh E.A."/>
            <person name="Kyrpides N.C."/>
            <person name="Woyke T."/>
        </authorList>
    </citation>
    <scope>NUCLEOTIDE SEQUENCE</scope>
    <source>
        <strain evidence="3">GVMAG-S-1035085-51</strain>
    </source>
</reference>
<dbReference type="InterPro" id="IPR014001">
    <property type="entry name" value="Helicase_ATP-bd"/>
</dbReference>
<feature type="domain" description="Helicase ATP-binding" evidence="2">
    <location>
        <begin position="69"/>
        <end position="274"/>
    </location>
</feature>
<evidence type="ECO:0000259" key="2">
    <source>
        <dbReference type="PROSITE" id="PS51192"/>
    </source>
</evidence>
<accession>A0A6C0M1P7</accession>
<dbReference type="SMART" id="SM00487">
    <property type="entry name" value="DEXDc"/>
    <property type="match status" value="1"/>
</dbReference>
<dbReference type="GO" id="GO:0016787">
    <property type="term" value="F:hydrolase activity"/>
    <property type="evidence" value="ECO:0007669"/>
    <property type="project" value="UniProtKB-KW"/>
</dbReference>
<keyword evidence="1" id="KW-0378">Hydrolase</keyword>
<dbReference type="InterPro" id="IPR001650">
    <property type="entry name" value="Helicase_C-like"/>
</dbReference>
<dbReference type="Gene3D" id="3.40.50.300">
    <property type="entry name" value="P-loop containing nucleotide triphosphate hydrolases"/>
    <property type="match status" value="2"/>
</dbReference>
<name>A0A6C0M1P7_9ZZZZ</name>
<dbReference type="GO" id="GO:0005524">
    <property type="term" value="F:ATP binding"/>
    <property type="evidence" value="ECO:0007669"/>
    <property type="project" value="InterPro"/>
</dbReference>
<evidence type="ECO:0000256" key="1">
    <source>
        <dbReference type="ARBA" id="ARBA00022801"/>
    </source>
</evidence>
<dbReference type="SUPFAM" id="SSF52540">
    <property type="entry name" value="P-loop containing nucleoside triphosphate hydrolases"/>
    <property type="match status" value="2"/>
</dbReference>
<dbReference type="InterPro" id="IPR002464">
    <property type="entry name" value="DNA/RNA_helicase_DEAH_CS"/>
</dbReference>
<dbReference type="InterPro" id="IPR000330">
    <property type="entry name" value="SNF2_N"/>
</dbReference>
<dbReference type="Pfam" id="PF00271">
    <property type="entry name" value="Helicase_C"/>
    <property type="match status" value="1"/>
</dbReference>
<dbReference type="InterPro" id="IPR027417">
    <property type="entry name" value="P-loop_NTPase"/>
</dbReference>
<dbReference type="AlphaFoldDB" id="A0A6C0M1P7"/>
<organism evidence="3">
    <name type="scientific">viral metagenome</name>
    <dbReference type="NCBI Taxonomy" id="1070528"/>
    <lineage>
        <taxon>unclassified sequences</taxon>
        <taxon>metagenomes</taxon>
        <taxon>organismal metagenomes</taxon>
    </lineage>
</organism>
<evidence type="ECO:0000313" key="3">
    <source>
        <dbReference type="EMBL" id="QHU35754.1"/>
    </source>
</evidence>
<dbReference type="EMBL" id="MN740611">
    <property type="protein sequence ID" value="QHU35754.1"/>
    <property type="molecule type" value="Genomic_DNA"/>
</dbReference>
<dbReference type="PROSITE" id="PS00690">
    <property type="entry name" value="DEAH_ATP_HELICASE"/>
    <property type="match status" value="1"/>
</dbReference>
<sequence>MDIIKDVSYPSIQDDEFQRKLYEKREFHINRIPESKNIESYDQLKQYRDDACAGNFQLLSQQNLLANFINPDTPFRGLLIFHGLGSGKTCTALAICEKFKEQVKKYNTKIYILVPGPLNKEGWKDELVKCTRDTYRKEGDSNIIDKNEKEKALCRAKASALQYYRIMSYRGFYKKVLGQKIIEKKTDTEGKKKSYKKTEEGEYERELSIDRIDNLNNSIIVVDEAHNITGNEYGLALQKVIENSQNLRVLLMSATPMKNLGDDIVEMINYLRPKNDPMMRDKIFSSDKNYNMALKPSGIDYFKKMAQGYVSFYRGSNLLTFAKQVDMGEIPKELLFTSIVRCPMDKFQLTTYNSVKEDKVAALEDALERRSAAVANFAIPGLDTSKNVIGYFGREGLSTLRNQLNSNKLQVQTKIRDMFFSKDINPSDVIYETKNKSLSGLIFKQPYINNFSIKFANCLDNILQLVKGKKGSHTAFIYSNLVKSGIELFEQTLLQNGCLEWNDTASYQINDDTRDAITGIPYAEYLKSNIQRQFYPMTFLTITGQSEESKDAIPEEKKRILDNVFSQIDNYDGRNIKFILGSKVMNEGISLRNVKEVHILDVYFNLGKVHQVIGRAIRHCVHYDIMTEDNPYPQVNVFRYTVSLPNFQKLSTEEELYQKAELKYLLIKKIERAMKEIAIDCPLNYNGNITREELEEFNECIPPENNKEKNKLICPATCDYTKCDYRCGDKSLELKYYDRTTNFYKKIPKDNLDYSTFTTKLARAEIDTAKDIIKELYRFQYVYTLDEITKNILKSYPEDKKDMLDLFFVYQALDELIPITENDFNNFKDTIYDKYSIAGYIIYRNKYYIFQPFNENEDTLMYYRSNYISELNHELSVYEYMTTNTKIKEILEATELKKPTKEPYKYTMEYYDERTDNFVVGVLDSHHGEDVFKLREQRQIHMEERKKHRIGTASVKGAICQTAKEKDELIDLAKKIGVKQITSKTASRMGLCDIIKNRLMYLEKYGDDNKVYMIIPNNHPTYQFPLRLSDRVEYINKLVSRILFTNVIFEKKKQDNGIFEGLRDISLPRYSIKFKHVPDYLKYQDELQKLDFELKGDYWHSIIE</sequence>